<gene>
    <name evidence="1" type="ORF">SAMN05444169_3014</name>
</gene>
<dbReference type="OrthoDB" id="9806592at2"/>
<evidence type="ECO:0000313" key="2">
    <source>
        <dbReference type="Proteomes" id="UP000190675"/>
    </source>
</evidence>
<accession>A0A1M5KQV6</accession>
<dbReference type="Pfam" id="PF25209">
    <property type="entry name" value="Phage_capsid_4"/>
    <property type="match status" value="1"/>
</dbReference>
<proteinExistence type="predicted"/>
<dbReference type="NCBIfam" id="NF045541">
    <property type="entry name" value="scaf_prot_MCP2"/>
    <property type="match status" value="1"/>
</dbReference>
<protein>
    <submittedName>
        <fullName evidence="1">Mu-like prophage major head subunit gpT</fullName>
    </submittedName>
</protein>
<dbReference type="AlphaFoldDB" id="A0A1M5KQV6"/>
<reference evidence="1 2" key="1">
    <citation type="submission" date="2016-11" db="EMBL/GenBank/DDBJ databases">
        <authorList>
            <person name="Jaros S."/>
            <person name="Januszkiewicz K."/>
            <person name="Wedrychowicz H."/>
        </authorList>
    </citation>
    <scope>NUCLEOTIDE SEQUENCE [LARGE SCALE GENOMIC DNA]</scope>
    <source>
        <strain evidence="1 2">GAS242</strain>
    </source>
</reference>
<dbReference type="RefSeq" id="WP_079566627.1">
    <property type="nucleotide sequence ID" value="NZ_LT670818.1"/>
</dbReference>
<dbReference type="Proteomes" id="UP000190675">
    <property type="component" value="Chromosome I"/>
</dbReference>
<organism evidence="1 2">
    <name type="scientific">Bradyrhizobium erythrophlei</name>
    <dbReference type="NCBI Taxonomy" id="1437360"/>
    <lineage>
        <taxon>Bacteria</taxon>
        <taxon>Pseudomonadati</taxon>
        <taxon>Pseudomonadota</taxon>
        <taxon>Alphaproteobacteria</taxon>
        <taxon>Hyphomicrobiales</taxon>
        <taxon>Nitrobacteraceae</taxon>
        <taxon>Bradyrhizobium</taxon>
    </lineage>
</organism>
<evidence type="ECO:0000313" key="1">
    <source>
        <dbReference type="EMBL" id="SHG55151.1"/>
    </source>
</evidence>
<dbReference type="EMBL" id="LT670818">
    <property type="protein sequence ID" value="SHG55151.1"/>
    <property type="molecule type" value="Genomic_DNA"/>
</dbReference>
<sequence length="617" mass="66114">MTEQSTRGQSPAEFFTRRAPFRAASFDPESGTFSAVIATETPVARRDPVEGEYLEILSLKPSAVRLDRLKSGAAPVLDSHRAGSMKDQIGNVTAARIEAPGQLVAEARLSARDDVKPIAADLAAGTPPNVSVGYRVYASSESRDAEGRLVIVRTDWEPFEMSFVPIPADPATHVRSQQKGTTMPTSNTNTETITRAMSDTEVHEAYGLTVRHGLAPDFARQHIDAGASLDAFRGLILDRQAADAARISINSRSDSTFDNPDFLAQSIEGALFARMTGTRPEGAAAELMGRTMLDMGAMLLQQRGERPNWNNRERLAAQIFTRAGDLSTSDFPNLLLSTGNRVLNQAYVVAKSPLLSLAKRRDAVDFRTLYSIKLSEAPRLAEVKEGGEVKHGARSESVESFKLKTYARIFSLTRQAIINDDLGAFADASAAFGRGAAQTEAELLVSLLTANSGNGANLTDGSPLYGTGANRGNKAATGAAIGVDTLGAARQALREMKDIDGITPINATPRHLVVGPSLETTAEQFLHTISAVDSTKVNPFAGALTLHVDPRLTDNSWRLFADPAEVATILVAYLNGADGPMVETKLGWDVLGVEVRAVLDFGCGLNDYRGSYLNPGQ</sequence>
<name>A0A1M5KQV6_9BRAD</name>